<evidence type="ECO:0000313" key="3">
    <source>
        <dbReference type="Proteomes" id="UP000193136"/>
    </source>
</evidence>
<dbReference type="SUPFAM" id="SSF52833">
    <property type="entry name" value="Thioredoxin-like"/>
    <property type="match status" value="1"/>
</dbReference>
<dbReference type="AlphaFoldDB" id="A0A1X0Y5L7"/>
<keyword evidence="3" id="KW-1185">Reference proteome</keyword>
<dbReference type="InterPro" id="IPR013766">
    <property type="entry name" value="Thioredoxin_domain"/>
</dbReference>
<dbReference type="STRING" id="1969733.B5V00_08020"/>
<gene>
    <name evidence="2" type="ORF">B5V00_08020</name>
</gene>
<dbReference type="EMBL" id="NAAD01000008">
    <property type="protein sequence ID" value="ORJ60500.1"/>
    <property type="molecule type" value="Genomic_DNA"/>
</dbReference>
<proteinExistence type="predicted"/>
<dbReference type="GO" id="GO:0016209">
    <property type="term" value="F:antioxidant activity"/>
    <property type="evidence" value="ECO:0007669"/>
    <property type="project" value="InterPro"/>
</dbReference>
<dbReference type="InterPro" id="IPR000866">
    <property type="entry name" value="AhpC/TSA"/>
</dbReference>
<sequence>MFCPCRRRAWMTSSTRLMKNAHLLPLSPESTTYLPVRLIPRGGGRLAPGHFCTALGTRLFSSRSAGSRWKTFLLALLLLVPAVSAAAFQPGEVAPDFTLKDLAGRDVSLADYRGQLVVLDLGTTWCPGCRYQNRELAKIDDIFADNQVRILEIFMRETVETVRGFLKSLDLSEANALLDDGSVQKGYNVYLIPRVLIIDGKGRVRFDAGLTGADEIETKIRTLLAESKEVKEP</sequence>
<dbReference type="PROSITE" id="PS51352">
    <property type="entry name" value="THIOREDOXIN_2"/>
    <property type="match status" value="1"/>
</dbReference>
<dbReference type="Pfam" id="PF00578">
    <property type="entry name" value="AhpC-TSA"/>
    <property type="match status" value="1"/>
</dbReference>
<comment type="caution">
    <text evidence="2">The sequence shown here is derived from an EMBL/GenBank/DDBJ whole genome shotgun (WGS) entry which is preliminary data.</text>
</comment>
<dbReference type="Proteomes" id="UP000193136">
    <property type="component" value="Unassembled WGS sequence"/>
</dbReference>
<dbReference type="InterPro" id="IPR050553">
    <property type="entry name" value="Thioredoxin_ResA/DsbE_sf"/>
</dbReference>
<name>A0A1X0Y5L7_9BACT</name>
<dbReference type="PANTHER" id="PTHR42852:SF17">
    <property type="entry name" value="THIOREDOXIN-LIKE PROTEIN HI_1115"/>
    <property type="match status" value="1"/>
</dbReference>
<evidence type="ECO:0000313" key="2">
    <source>
        <dbReference type="EMBL" id="ORJ60500.1"/>
    </source>
</evidence>
<dbReference type="Gene3D" id="3.40.30.10">
    <property type="entry name" value="Glutaredoxin"/>
    <property type="match status" value="1"/>
</dbReference>
<dbReference type="CDD" id="cd02966">
    <property type="entry name" value="TlpA_like_family"/>
    <property type="match status" value="1"/>
</dbReference>
<evidence type="ECO:0000259" key="1">
    <source>
        <dbReference type="PROSITE" id="PS51352"/>
    </source>
</evidence>
<organism evidence="2 3">
    <name type="scientific">Geothermobacter hydrogeniphilus</name>
    <dbReference type="NCBI Taxonomy" id="1969733"/>
    <lineage>
        <taxon>Bacteria</taxon>
        <taxon>Pseudomonadati</taxon>
        <taxon>Thermodesulfobacteriota</taxon>
        <taxon>Desulfuromonadia</taxon>
        <taxon>Desulfuromonadales</taxon>
        <taxon>Geothermobacteraceae</taxon>
        <taxon>Geothermobacter</taxon>
    </lineage>
</organism>
<dbReference type="PANTHER" id="PTHR42852">
    <property type="entry name" value="THIOL:DISULFIDE INTERCHANGE PROTEIN DSBE"/>
    <property type="match status" value="1"/>
</dbReference>
<protein>
    <recommendedName>
        <fullName evidence="1">Thioredoxin domain-containing protein</fullName>
    </recommendedName>
</protein>
<reference evidence="2 3" key="1">
    <citation type="submission" date="2017-03" db="EMBL/GenBank/DDBJ databases">
        <title>Genome sequence of Geothermobacter sp. EPR-M, Deep-Sea Iron Reducer.</title>
        <authorList>
            <person name="Tully B."/>
            <person name="Savalia P."/>
            <person name="Abuyen K."/>
            <person name="Baughan C."/>
            <person name="Romero E."/>
            <person name="Ronkowski C."/>
            <person name="Torres B."/>
            <person name="Tremblay J."/>
            <person name="Trujillo A."/>
            <person name="Tyler M."/>
            <person name="Perez-Rodriguez I."/>
            <person name="Amend J."/>
        </authorList>
    </citation>
    <scope>NUCLEOTIDE SEQUENCE [LARGE SCALE GENOMIC DNA]</scope>
    <source>
        <strain evidence="2 3">EPR-M</strain>
    </source>
</reference>
<dbReference type="OrthoDB" id="9813820at2"/>
<accession>A0A1X0Y5L7</accession>
<dbReference type="InterPro" id="IPR036249">
    <property type="entry name" value="Thioredoxin-like_sf"/>
</dbReference>
<dbReference type="GO" id="GO:0016491">
    <property type="term" value="F:oxidoreductase activity"/>
    <property type="evidence" value="ECO:0007669"/>
    <property type="project" value="InterPro"/>
</dbReference>
<feature type="domain" description="Thioredoxin" evidence="1">
    <location>
        <begin position="88"/>
        <end position="225"/>
    </location>
</feature>